<keyword evidence="1" id="KW-1133">Transmembrane helix</keyword>
<evidence type="ECO:0000256" key="1">
    <source>
        <dbReference type="SAM" id="Phobius"/>
    </source>
</evidence>
<protein>
    <submittedName>
        <fullName evidence="2">Uncharacterized protein</fullName>
    </submittedName>
</protein>
<keyword evidence="1" id="KW-0812">Transmembrane</keyword>
<keyword evidence="1" id="KW-0472">Membrane</keyword>
<feature type="transmembrane region" description="Helical" evidence="1">
    <location>
        <begin position="28"/>
        <end position="45"/>
    </location>
</feature>
<gene>
    <name evidence="2" type="ORF">HCB35_15210</name>
</gene>
<reference evidence="2 3" key="1">
    <citation type="submission" date="2020-03" db="EMBL/GenBank/DDBJ databases">
        <title>Soil Listeria distribution.</title>
        <authorList>
            <person name="Liao J."/>
            <person name="Wiedmann M."/>
        </authorList>
    </citation>
    <scope>NUCLEOTIDE SEQUENCE [LARGE SCALE GENOMIC DNA]</scope>
    <source>
        <strain evidence="2 3">FSL L7-0149</strain>
    </source>
</reference>
<proteinExistence type="predicted"/>
<dbReference type="Proteomes" id="UP000553016">
    <property type="component" value="Unassembled WGS sequence"/>
</dbReference>
<sequence>MYDKMVIEYAQLTSTLNIISNKSKKIKWWFRFFVAISILAIVIFFQTLRLALIEPSLFRSALCIFFFTFSFAFFILLIRYGGKRMGIAYKSKKCKTYEQYILVILQELLERHNINKIHEIDEVISVSEKILASKNNNNSWVYVLIAALSLPYWTALVQNQLSKNNYWVMAMLTFLIICVCIYFRAGIESFMGILNSEKNRQKLFNNQLIKYKYEVLVRQKQEQF</sequence>
<dbReference type="RefSeq" id="WP_185541600.1">
    <property type="nucleotide sequence ID" value="NZ_JAARZA010000008.1"/>
</dbReference>
<evidence type="ECO:0000313" key="3">
    <source>
        <dbReference type="Proteomes" id="UP000553016"/>
    </source>
</evidence>
<feature type="transmembrane region" description="Helical" evidence="1">
    <location>
        <begin position="167"/>
        <end position="185"/>
    </location>
</feature>
<dbReference type="AlphaFoldDB" id="A0A842EYS5"/>
<evidence type="ECO:0000313" key="2">
    <source>
        <dbReference type="EMBL" id="MBC2241824.1"/>
    </source>
</evidence>
<accession>A0A842EYS5</accession>
<feature type="transmembrane region" description="Helical" evidence="1">
    <location>
        <begin position="139"/>
        <end position="155"/>
    </location>
</feature>
<name>A0A842EYS5_9LIST</name>
<comment type="caution">
    <text evidence="2">The sequence shown here is derived from an EMBL/GenBank/DDBJ whole genome shotgun (WGS) entry which is preliminary data.</text>
</comment>
<feature type="transmembrane region" description="Helical" evidence="1">
    <location>
        <begin position="57"/>
        <end position="78"/>
    </location>
</feature>
<organism evidence="2 3">
    <name type="scientific">Listeria booriae</name>
    <dbReference type="NCBI Taxonomy" id="1552123"/>
    <lineage>
        <taxon>Bacteria</taxon>
        <taxon>Bacillati</taxon>
        <taxon>Bacillota</taxon>
        <taxon>Bacilli</taxon>
        <taxon>Bacillales</taxon>
        <taxon>Listeriaceae</taxon>
        <taxon>Listeria</taxon>
    </lineage>
</organism>
<dbReference type="EMBL" id="JAARZA010000008">
    <property type="protein sequence ID" value="MBC2241824.1"/>
    <property type="molecule type" value="Genomic_DNA"/>
</dbReference>